<comment type="similarity">
    <text evidence="1">Belongs to the NAD(P)-dependent epimerase/dehydratase family.</text>
</comment>
<evidence type="ECO:0000259" key="2">
    <source>
        <dbReference type="PROSITE" id="PS51163"/>
    </source>
</evidence>
<feature type="domain" description="YrdC-like" evidence="2">
    <location>
        <begin position="301"/>
        <end position="444"/>
    </location>
</feature>
<name>A0A0G0YYA6_9BACT</name>
<dbReference type="Pfam" id="PF01370">
    <property type="entry name" value="Epimerase"/>
    <property type="match status" value="1"/>
</dbReference>
<dbReference type="InterPro" id="IPR017945">
    <property type="entry name" value="DHBP_synth_RibB-like_a/b_dom"/>
</dbReference>
<dbReference type="GO" id="GO:0003725">
    <property type="term" value="F:double-stranded RNA binding"/>
    <property type="evidence" value="ECO:0007669"/>
    <property type="project" value="InterPro"/>
</dbReference>
<dbReference type="SUPFAM" id="SSF55821">
    <property type="entry name" value="YrdC/RibB"/>
    <property type="match status" value="1"/>
</dbReference>
<dbReference type="Gene3D" id="3.40.50.720">
    <property type="entry name" value="NAD(P)-binding Rossmann-like Domain"/>
    <property type="match status" value="1"/>
</dbReference>
<proteinExistence type="inferred from homology"/>
<gene>
    <name evidence="3" type="ORF">UV05_C0053G0008</name>
</gene>
<sequence length="444" mass="49058">MKKAIVTGGAGFIGSHIVDALLARGFKVTVIDDLSTSTMEFVNPKVDFIKMNINSPRIGAVIKKIKPNYIFHLAAQIDVRVSMKDPFHDANVNAMGTLRLLEAAREIGIEKFIYSSSGGAIMSRAKVIPTPEKHWTRPLSPYGVSKLSAENYIDCYGKLYGFKTVLLRYSNVYGPRQGQKGEAGVVAVFINQILNGVQPTIFGDGKQTRDFVYVGDVVNANMMALKSGVEGVFNISTKKETDVNFLLKIISEATHFNLLPKRVKAIKEERRSSLDNSLAKKELGWKPKVSLNEGVKKTVQAFQVRKAVKHLKNGGLVIYPTETAYALGADACNTRAVRKIFKYKKRLLTKTLPLIAGDLASAIKVANFSKKAKEIAEKYWPAPLTLQLFVKANSKLSKEVVFQKTVAIRVSSNEIARGIALGLENPIVSWGVVKEKTINYCKCW</sequence>
<dbReference type="SUPFAM" id="SSF51735">
    <property type="entry name" value="NAD(P)-binding Rossmann-fold domains"/>
    <property type="match status" value="1"/>
</dbReference>
<dbReference type="Proteomes" id="UP000034875">
    <property type="component" value="Unassembled WGS sequence"/>
</dbReference>
<evidence type="ECO:0000256" key="1">
    <source>
        <dbReference type="ARBA" id="ARBA00007637"/>
    </source>
</evidence>
<dbReference type="Gene3D" id="3.90.25.10">
    <property type="entry name" value="UDP-galactose 4-epimerase, domain 1"/>
    <property type="match status" value="1"/>
</dbReference>
<dbReference type="InterPro" id="IPR001509">
    <property type="entry name" value="Epimerase_deHydtase"/>
</dbReference>
<protein>
    <recommendedName>
        <fullName evidence="2">YrdC-like domain-containing protein</fullName>
    </recommendedName>
</protein>
<dbReference type="InterPro" id="IPR006070">
    <property type="entry name" value="Sua5-like_dom"/>
</dbReference>
<dbReference type="PROSITE" id="PS51163">
    <property type="entry name" value="YRDC"/>
    <property type="match status" value="1"/>
</dbReference>
<dbReference type="Pfam" id="PF01300">
    <property type="entry name" value="Sua5_yciO_yrdC"/>
    <property type="match status" value="1"/>
</dbReference>
<evidence type="ECO:0000313" key="4">
    <source>
        <dbReference type="Proteomes" id="UP000034875"/>
    </source>
</evidence>
<dbReference type="EMBL" id="LCCZ01000053">
    <property type="protein sequence ID" value="KKS41577.1"/>
    <property type="molecule type" value="Genomic_DNA"/>
</dbReference>
<evidence type="ECO:0000313" key="3">
    <source>
        <dbReference type="EMBL" id="KKS41577.1"/>
    </source>
</evidence>
<dbReference type="InterPro" id="IPR036291">
    <property type="entry name" value="NAD(P)-bd_dom_sf"/>
</dbReference>
<comment type="caution">
    <text evidence="3">The sequence shown here is derived from an EMBL/GenBank/DDBJ whole genome shotgun (WGS) entry which is preliminary data.</text>
</comment>
<accession>A0A0G0YYA6</accession>
<organism evidence="3 4">
    <name type="scientific">candidate division CPR1 bacterium GW2011_GWA2_42_17</name>
    <dbReference type="NCBI Taxonomy" id="1618341"/>
    <lineage>
        <taxon>Bacteria</taxon>
        <taxon>candidate division CPR1</taxon>
    </lineage>
</organism>
<reference evidence="3 4" key="1">
    <citation type="journal article" date="2015" name="Nature">
        <title>rRNA introns, odd ribosomes, and small enigmatic genomes across a large radiation of phyla.</title>
        <authorList>
            <person name="Brown C.T."/>
            <person name="Hug L.A."/>
            <person name="Thomas B.C."/>
            <person name="Sharon I."/>
            <person name="Castelle C.J."/>
            <person name="Singh A."/>
            <person name="Wilkins M.J."/>
            <person name="Williams K.H."/>
            <person name="Banfield J.F."/>
        </authorList>
    </citation>
    <scope>NUCLEOTIDE SEQUENCE [LARGE SCALE GENOMIC DNA]</scope>
</reference>
<dbReference type="Gene3D" id="3.90.870.10">
    <property type="entry name" value="DHBP synthase"/>
    <property type="match status" value="1"/>
</dbReference>
<dbReference type="PATRIC" id="fig|1618341.3.peg.702"/>
<dbReference type="PANTHER" id="PTHR43000">
    <property type="entry name" value="DTDP-D-GLUCOSE 4,6-DEHYDRATASE-RELATED"/>
    <property type="match status" value="1"/>
</dbReference>
<dbReference type="AlphaFoldDB" id="A0A0G0YYA6"/>